<evidence type="ECO:0000256" key="1">
    <source>
        <dbReference type="ARBA" id="ARBA00023002"/>
    </source>
</evidence>
<feature type="domain" description="Luciferase-like" evidence="2">
    <location>
        <begin position="16"/>
        <end position="235"/>
    </location>
</feature>
<accession>A0A9W6PWG2</accession>
<dbReference type="AlphaFoldDB" id="A0A9W6PWG2"/>
<dbReference type="GO" id="GO:0016705">
    <property type="term" value="F:oxidoreductase activity, acting on paired donors, with incorporation or reduction of molecular oxygen"/>
    <property type="evidence" value="ECO:0007669"/>
    <property type="project" value="InterPro"/>
</dbReference>
<dbReference type="EMBL" id="BSRZ01000004">
    <property type="protein sequence ID" value="GLW64258.1"/>
    <property type="molecule type" value="Genomic_DNA"/>
</dbReference>
<name>A0A9W6PWG2_9ACTN</name>
<evidence type="ECO:0000259" key="2">
    <source>
        <dbReference type="Pfam" id="PF00296"/>
    </source>
</evidence>
<keyword evidence="4" id="KW-1185">Reference proteome</keyword>
<dbReference type="InterPro" id="IPR036661">
    <property type="entry name" value="Luciferase-like_sf"/>
</dbReference>
<dbReference type="SUPFAM" id="SSF51679">
    <property type="entry name" value="Bacterial luciferase-like"/>
    <property type="match status" value="1"/>
</dbReference>
<sequence>MIVRIGFMPAVASPLAPEGLAALVRGLEREGFDSLWVSERATGPVGDPLVTLAHAAALTSRIKLGTAVLAVPGRPPALLAKELATLDRLSGGRLLPAVGLGIRHPGEQQAFGVRREERAAILEEVLPLLRRFWAEDEVTHHGPRYRYERLRVLPKPAAGGFDVWLGGAADAELRRAGRLADGWLASFATPADAEHGRRVVGRAAREAGREIDEGHFGAVVPYRRGPLSPAAEERVARVRAIRGPAPLADVVPTLDGAEAHLRRLIDAGLSKFVLVPMDAPDDWDAELADVRDAVLHLQD</sequence>
<dbReference type="InterPro" id="IPR050564">
    <property type="entry name" value="F420-G6PD/mer"/>
</dbReference>
<keyword evidence="1" id="KW-0560">Oxidoreductase</keyword>
<evidence type="ECO:0000313" key="4">
    <source>
        <dbReference type="Proteomes" id="UP001165124"/>
    </source>
</evidence>
<comment type="caution">
    <text evidence="3">The sequence shown here is derived from an EMBL/GenBank/DDBJ whole genome shotgun (WGS) entry which is preliminary data.</text>
</comment>
<proteinExistence type="predicted"/>
<organism evidence="3 4">
    <name type="scientific">Actinomadura rubrobrunea</name>
    <dbReference type="NCBI Taxonomy" id="115335"/>
    <lineage>
        <taxon>Bacteria</taxon>
        <taxon>Bacillati</taxon>
        <taxon>Actinomycetota</taxon>
        <taxon>Actinomycetes</taxon>
        <taxon>Streptosporangiales</taxon>
        <taxon>Thermomonosporaceae</taxon>
        <taxon>Actinomadura</taxon>
    </lineage>
</organism>
<dbReference type="Pfam" id="PF00296">
    <property type="entry name" value="Bac_luciferase"/>
    <property type="match status" value="1"/>
</dbReference>
<evidence type="ECO:0000313" key="3">
    <source>
        <dbReference type="EMBL" id="GLW64258.1"/>
    </source>
</evidence>
<dbReference type="Gene3D" id="3.20.20.30">
    <property type="entry name" value="Luciferase-like domain"/>
    <property type="match status" value="1"/>
</dbReference>
<dbReference type="RefSeq" id="WP_067914003.1">
    <property type="nucleotide sequence ID" value="NZ_BSRZ01000004.1"/>
</dbReference>
<dbReference type="Proteomes" id="UP001165124">
    <property type="component" value="Unassembled WGS sequence"/>
</dbReference>
<protein>
    <submittedName>
        <fullName evidence="3">LLM class F420-dependent oxidoreductase</fullName>
    </submittedName>
</protein>
<dbReference type="PANTHER" id="PTHR43244:SF1">
    <property type="entry name" value="5,10-METHYLENETETRAHYDROMETHANOPTERIN REDUCTASE"/>
    <property type="match status" value="1"/>
</dbReference>
<dbReference type="InterPro" id="IPR011251">
    <property type="entry name" value="Luciferase-like_dom"/>
</dbReference>
<dbReference type="PANTHER" id="PTHR43244">
    <property type="match status" value="1"/>
</dbReference>
<gene>
    <name evidence="3" type="primary">hmd</name>
    <name evidence="3" type="ORF">Arub01_25020</name>
</gene>
<reference evidence="3" key="1">
    <citation type="submission" date="2023-02" db="EMBL/GenBank/DDBJ databases">
        <title>Actinomadura rubrobrunea NBRC 14622.</title>
        <authorList>
            <person name="Ichikawa N."/>
            <person name="Sato H."/>
            <person name="Tonouchi N."/>
        </authorList>
    </citation>
    <scope>NUCLEOTIDE SEQUENCE</scope>
    <source>
        <strain evidence="3">NBRC 14622</strain>
    </source>
</reference>